<feature type="transmembrane region" description="Helical" evidence="1">
    <location>
        <begin position="112"/>
        <end position="131"/>
    </location>
</feature>
<reference evidence="2" key="2">
    <citation type="journal article" date="2021" name="World Allergy Organ. J.">
        <title>Chromosome-level assembly of Dermatophagoides farinae genome and transcriptome reveals two novel allergens Der f 37 and Der f 39.</title>
        <authorList>
            <person name="Chen J."/>
            <person name="Cai Z."/>
            <person name="Fan D."/>
            <person name="Hu J."/>
            <person name="Hou Y."/>
            <person name="He Y."/>
            <person name="Zhang Z."/>
            <person name="Zhao Z."/>
            <person name="Gao P."/>
            <person name="Hu W."/>
            <person name="Sun J."/>
            <person name="Li J."/>
            <person name="Ji K."/>
        </authorList>
    </citation>
    <scope>NUCLEOTIDE SEQUENCE</scope>
    <source>
        <strain evidence="2">JKM2019</strain>
    </source>
</reference>
<accession>A0A9D4P490</accession>
<keyword evidence="1" id="KW-0472">Membrane</keyword>
<name>A0A9D4P490_DERFA</name>
<keyword evidence="1" id="KW-1133">Transmembrane helix</keyword>
<reference evidence="2" key="1">
    <citation type="submission" date="2020-06" db="EMBL/GenBank/DDBJ databases">
        <authorList>
            <person name="Ji K."/>
            <person name="Li J."/>
        </authorList>
    </citation>
    <scope>NUCLEOTIDE SEQUENCE</scope>
    <source>
        <strain evidence="2">JKM2019</strain>
        <tissue evidence="2">Whole body</tissue>
    </source>
</reference>
<gene>
    <name evidence="2" type="ORF">HUG17_6283</name>
</gene>
<organism evidence="2">
    <name type="scientific">Dermatophagoides farinae</name>
    <name type="common">American house dust mite</name>
    <dbReference type="NCBI Taxonomy" id="6954"/>
    <lineage>
        <taxon>Eukaryota</taxon>
        <taxon>Metazoa</taxon>
        <taxon>Ecdysozoa</taxon>
        <taxon>Arthropoda</taxon>
        <taxon>Chelicerata</taxon>
        <taxon>Arachnida</taxon>
        <taxon>Acari</taxon>
        <taxon>Acariformes</taxon>
        <taxon>Sarcoptiformes</taxon>
        <taxon>Astigmata</taxon>
        <taxon>Psoroptidia</taxon>
        <taxon>Analgoidea</taxon>
        <taxon>Pyroglyphidae</taxon>
        <taxon>Dermatophagoidinae</taxon>
        <taxon>Dermatophagoides</taxon>
    </lineage>
</organism>
<feature type="transmembrane region" description="Helical" evidence="1">
    <location>
        <begin position="343"/>
        <end position="365"/>
    </location>
</feature>
<keyword evidence="1" id="KW-0812">Transmembrane</keyword>
<sequence>MANNNISMDKILSLIYRRLSWFYLSSYEPKTYGSIFHFYTNFFLIPNSSSSFESKWILFSLPTKEQIRFLLTAIMIVYHLLKYFKLIEFTDWFQFISGDITIMISSSFQSNLSLILAVSGLVLVTIIYDSFRTQKSLAFRTLIQYTRQDQQQQQQQQFSRSSSILMDYGCIKISSNFSHLQSLFNRFHSFVQIFHFFIHFTALIGEIFECYSDQTIKYIIIRMFTFHMNVIALNFLFTFIYCPIFIAFYLLSWGYKLSRRFEWDIENYSTILFFGTQWLPNKRIKTQLNMNMIQSYKMYTRLIIFVEELGKYFARILFFALALTIFASQIVLSQLRHLSVETYFTLLVLIYCLLLDYLIIILMTYSISVFNKQLNSIGSYLQRSINKTNRSSNLYLKFQLMLINERLIGRKPWGIRIGDLTVVTKSVFMKIIILYARFTLLSNKLS</sequence>
<dbReference type="AlphaFoldDB" id="A0A9D4P490"/>
<comment type="caution">
    <text evidence="2">The sequence shown here is derived from an EMBL/GenBank/DDBJ whole genome shotgun (WGS) entry which is preliminary data.</text>
</comment>
<dbReference type="Proteomes" id="UP000828236">
    <property type="component" value="Unassembled WGS sequence"/>
</dbReference>
<feature type="transmembrane region" description="Helical" evidence="1">
    <location>
        <begin position="312"/>
        <end position="331"/>
    </location>
</feature>
<dbReference type="EMBL" id="SDOV01000002">
    <property type="protein sequence ID" value="KAH7643921.1"/>
    <property type="molecule type" value="Genomic_DNA"/>
</dbReference>
<feature type="transmembrane region" description="Helical" evidence="1">
    <location>
        <begin position="187"/>
        <end position="208"/>
    </location>
</feature>
<feature type="transmembrane region" description="Helical" evidence="1">
    <location>
        <begin position="228"/>
        <end position="251"/>
    </location>
</feature>
<evidence type="ECO:0000313" key="2">
    <source>
        <dbReference type="EMBL" id="KAH7643921.1"/>
    </source>
</evidence>
<protein>
    <submittedName>
        <fullName evidence="2">Uncharacterized protein</fullName>
    </submittedName>
</protein>
<evidence type="ECO:0000256" key="1">
    <source>
        <dbReference type="SAM" id="Phobius"/>
    </source>
</evidence>
<proteinExistence type="predicted"/>